<dbReference type="GO" id="GO:0003779">
    <property type="term" value="F:actin binding"/>
    <property type="evidence" value="ECO:0007669"/>
    <property type="project" value="TreeGrafter"/>
</dbReference>
<dbReference type="OrthoDB" id="26229at2759"/>
<name>A0A0A1UCK2_ENTIV</name>
<dbReference type="VEuPathDB" id="AmoebaDB:EIN_403530"/>
<reference evidence="1 2" key="1">
    <citation type="submission" date="2012-10" db="EMBL/GenBank/DDBJ databases">
        <authorList>
            <person name="Zafar N."/>
            <person name="Inman J."/>
            <person name="Hall N."/>
            <person name="Lorenzi H."/>
            <person name="Caler E."/>
        </authorList>
    </citation>
    <scope>NUCLEOTIDE SEQUENCE [LARGE SCALE GENOMIC DNA]</scope>
    <source>
        <strain evidence="1 2">IP1</strain>
    </source>
</reference>
<dbReference type="InterPro" id="IPR016534">
    <property type="entry name" value="VPS16"/>
</dbReference>
<protein>
    <submittedName>
        <fullName evidence="1">Uncharacterized protein</fullName>
    </submittedName>
</protein>
<dbReference type="GO" id="GO:0016197">
    <property type="term" value="P:endosomal transport"/>
    <property type="evidence" value="ECO:0007669"/>
    <property type="project" value="TreeGrafter"/>
</dbReference>
<dbReference type="PANTHER" id="PTHR12811">
    <property type="entry name" value="VACUOLAR PROTEIN SORTING VPS16"/>
    <property type="match status" value="1"/>
</dbReference>
<dbReference type="PANTHER" id="PTHR12811:SF0">
    <property type="entry name" value="VACUOLAR PROTEIN SORTING-ASSOCIATED PROTEIN 16 HOMOLOG"/>
    <property type="match status" value="1"/>
</dbReference>
<dbReference type="GO" id="GO:0005768">
    <property type="term" value="C:endosome"/>
    <property type="evidence" value="ECO:0007669"/>
    <property type="project" value="TreeGrafter"/>
</dbReference>
<dbReference type="GO" id="GO:0006886">
    <property type="term" value="P:intracellular protein transport"/>
    <property type="evidence" value="ECO:0007669"/>
    <property type="project" value="InterPro"/>
</dbReference>
<dbReference type="Proteomes" id="UP000014680">
    <property type="component" value="Unassembled WGS sequence"/>
</dbReference>
<dbReference type="OMA" id="KDPLHNH"/>
<dbReference type="RefSeq" id="XP_004256790.1">
    <property type="nucleotide sequence ID" value="XM_004256742.1"/>
</dbReference>
<accession>A0A0A1UCK2</accession>
<dbReference type="KEGG" id="eiv:EIN_403530"/>
<dbReference type="AlphaFoldDB" id="A0A0A1UCK2"/>
<evidence type="ECO:0000313" key="2">
    <source>
        <dbReference type="Proteomes" id="UP000014680"/>
    </source>
</evidence>
<gene>
    <name evidence="1" type="ORF">EIN_403530</name>
</gene>
<dbReference type="GO" id="GO:0030897">
    <property type="term" value="C:HOPS complex"/>
    <property type="evidence" value="ECO:0007669"/>
    <property type="project" value="TreeGrafter"/>
</dbReference>
<dbReference type="GeneID" id="14889151"/>
<organism evidence="1 2">
    <name type="scientific">Entamoeba invadens IP1</name>
    <dbReference type="NCBI Taxonomy" id="370355"/>
    <lineage>
        <taxon>Eukaryota</taxon>
        <taxon>Amoebozoa</taxon>
        <taxon>Evosea</taxon>
        <taxon>Archamoebae</taxon>
        <taxon>Mastigamoebida</taxon>
        <taxon>Entamoebidae</taxon>
        <taxon>Entamoeba</taxon>
    </lineage>
</organism>
<dbReference type="EMBL" id="KB206537">
    <property type="protein sequence ID" value="ELP90019.1"/>
    <property type="molecule type" value="Genomic_DNA"/>
</dbReference>
<proteinExistence type="predicted"/>
<sequence length="959" mass="110051">MDVIDSDNVFKSVIYTDVVSNVRMLSRENFVYVGSYNGGPIACYPDPNKLTSGGRQKIGVTISDGKGAVLNEIELEQLDSGDNIYHVGWLDDYRLIIVTRKRYIYMYTTDGNLVDKDDSISASVFRQGNPRLTTVSVFGTGVLILFSVEVMDPNTQQKINRSFITLAVYNTKKGRFDIAKKMIPYQTGFCCHYDRFKNVLHTIFFDEVGKAVGVEDMFHFFQNQSAKLQPLGFTNDPNNHYKGLEVLNCCFSYDGSMLLTLQKDIKTQNFEINVFKFVVVQTTVEVEDPTNPKALINVNRTSFALEFQFVYNFDQTAHLGQNNKMFWLDNDLFGVELYTNVFQIHSVKLDTEELLIDTIEKVYCIVQESDGVRFHALEEVSGEMKYTNILYCSYDEDLKKLREESPAYFLWKSFVQPEDASFVNKFSENVYTAIETVCKAALFVPDSDERQIQLMRSASYGLMLASPEDAKKSSPFMQTTVKLLQMLHTMNSSGCMMTFKEFFNGAAIERGRLKDSLHNHTKNCADFYYHPIQTILVSLNLFSLCSVWTEERGMSIEALEEQWCYRKARKIMDGADSDILRFKRHMMKLSPQGILRVIDVCMKKPQLELICEIATVSNICREAIIKKLTDTLCGKQYDLFLTYLAKICMAYCDSQSFYLLLEKVCVKNGSVNPDDFVLIRKMLENPTSSIVQSVEGNIGVMKFCQQFDTIIQQSSFALFQRWNDQYALFQSLLARTRVPKEHLVAVSNTLLKFETPSRFLQRVFVDDTMWIWEIHGDKQYKDVVKSQMDSGKDVSGISSDSIYEQCCSIYRQFDLEQKEVERNAQNFKTKMNIDDRILLRAKIAVLNELNNGEEKKSRLEHFASIKKLDLFACETLAFIAHEAELPDLRNKFLSAFNQQKTKRLELLLRMNDEESALAYVKSEKDSVSQLQLCTAMLLHGVTSNDVKMSLENIRKGLSS</sequence>
<evidence type="ECO:0000313" key="1">
    <source>
        <dbReference type="EMBL" id="ELP90019.1"/>
    </source>
</evidence>
<keyword evidence="2" id="KW-1185">Reference proteome</keyword>
<dbReference type="GO" id="GO:0005765">
    <property type="term" value="C:lysosomal membrane"/>
    <property type="evidence" value="ECO:0007669"/>
    <property type="project" value="TreeGrafter"/>
</dbReference>
<dbReference type="GO" id="GO:0042144">
    <property type="term" value="P:vacuole fusion, non-autophagic"/>
    <property type="evidence" value="ECO:0007669"/>
    <property type="project" value="TreeGrafter"/>
</dbReference>